<sequence>MPHLYAGKQIWILPSHGHILKLYNENGKWIDEHTISNQKGSTIYKQEHYEGMNNKLPKSLPKLRELFLETFPSGNDYVELLQQEVKTNHAYRFQKIWELRYYYEDTIIDVVLQQAVTYQRTVGAINKTIKRATFEGNWYHL</sequence>
<proteinExistence type="predicted"/>
<dbReference type="AlphaFoldDB" id="A0AAX2CHZ1"/>
<dbReference type="EMBL" id="FMIK01000029">
    <property type="protein sequence ID" value="SCL94860.1"/>
    <property type="molecule type" value="Genomic_DNA"/>
</dbReference>
<gene>
    <name evidence="1" type="ORF">BCB44BAC_02461</name>
</gene>
<protein>
    <submittedName>
        <fullName evidence="1">Uncharacterized protein</fullName>
    </submittedName>
</protein>
<accession>A0AAX2CHZ1</accession>
<dbReference type="RefSeq" id="WP_012094609.1">
    <property type="nucleotide sequence ID" value="NZ_CP066179.1"/>
</dbReference>
<name>A0AAX2CHZ1_9BACI</name>
<organism evidence="1 2">
    <name type="scientific">Bacillus cytotoxicus</name>
    <dbReference type="NCBI Taxonomy" id="580165"/>
    <lineage>
        <taxon>Bacteria</taxon>
        <taxon>Bacillati</taxon>
        <taxon>Bacillota</taxon>
        <taxon>Bacilli</taxon>
        <taxon>Bacillales</taxon>
        <taxon>Bacillaceae</taxon>
        <taxon>Bacillus</taxon>
        <taxon>Bacillus cereus group</taxon>
    </lineage>
</organism>
<reference evidence="1 2" key="1">
    <citation type="submission" date="2016-08" db="EMBL/GenBank/DDBJ databases">
        <authorList>
            <person name="Loux V."/>
            <person name="Rue O."/>
        </authorList>
    </citation>
    <scope>NUCLEOTIDE SEQUENCE [LARGE SCALE GENOMIC DNA]</scope>
    <source>
        <strain evidence="1 2">AFSSA_08CEB44bac</strain>
    </source>
</reference>
<evidence type="ECO:0000313" key="1">
    <source>
        <dbReference type="EMBL" id="SCL94860.1"/>
    </source>
</evidence>
<dbReference type="Proteomes" id="UP000242164">
    <property type="component" value="Unassembled WGS sequence"/>
</dbReference>
<comment type="caution">
    <text evidence="1">The sequence shown here is derived from an EMBL/GenBank/DDBJ whole genome shotgun (WGS) entry which is preliminary data.</text>
</comment>
<evidence type="ECO:0000313" key="2">
    <source>
        <dbReference type="Proteomes" id="UP000242164"/>
    </source>
</evidence>